<reference evidence="1 2" key="1">
    <citation type="journal article" date="2022" name="Arch. Virol.">
        <title>Two novel Erwinia amylovora bacteriophages, Loshitsa2 and Micant, isolated in Belarus.</title>
        <authorList>
            <person name="Besarab N.V."/>
            <person name="Letarov A.V."/>
            <person name="Kulikov E.E."/>
            <person name="Babenko V.V."/>
            <person name="Belalov I.S."/>
            <person name="Lagonenko A.L."/>
            <person name="Golomidova A.K."/>
            <person name="Evtushenkov A.N."/>
        </authorList>
    </citation>
    <scope>NUCLEOTIDE SEQUENCE [LARGE SCALE GENOMIC DNA]</scope>
</reference>
<name>A0AAE9JWY3_9CAUD</name>
<sequence length="87" mass="9614">MTIKLCAAAPKPKHNNPDLKQGQTYRIIGSQSPSYTDYIGRYFVAAMCGGYSHLVYLHDTTDFGGYDGVNVVRTHGLEFVQVDLTEA</sequence>
<keyword evidence="2" id="KW-1185">Reference proteome</keyword>
<evidence type="ECO:0000313" key="1">
    <source>
        <dbReference type="EMBL" id="UNA01083.1"/>
    </source>
</evidence>
<organism evidence="1 2">
    <name type="scientific">Erwinia phage Micant</name>
    <dbReference type="NCBI Taxonomy" id="2923255"/>
    <lineage>
        <taxon>Viruses</taxon>
        <taxon>Duplodnaviria</taxon>
        <taxon>Heunggongvirae</taxon>
        <taxon>Uroviricota</taxon>
        <taxon>Caudoviricetes</taxon>
        <taxon>Autographivirales</taxon>
        <taxon>Autoscriptoviridae</taxon>
        <taxon>Slopekvirinae</taxon>
        <taxon>Micantvirus</taxon>
        <taxon>Micantvirus micant</taxon>
    </lineage>
</organism>
<protein>
    <submittedName>
        <fullName evidence="1">Uncharacterized protein</fullName>
    </submittedName>
</protein>
<evidence type="ECO:0000313" key="2">
    <source>
        <dbReference type="Proteomes" id="UP000829068"/>
    </source>
</evidence>
<accession>A0AAE9JWY3</accession>
<gene>
    <name evidence="1" type="ORF">Micant_00006</name>
</gene>
<proteinExistence type="predicted"/>
<dbReference type="Proteomes" id="UP000829068">
    <property type="component" value="Segment"/>
</dbReference>
<dbReference type="EMBL" id="OM513679">
    <property type="protein sequence ID" value="UNA01083.1"/>
    <property type="molecule type" value="Genomic_DNA"/>
</dbReference>